<comment type="caution">
    <text evidence="1">The sequence shown here is derived from an EMBL/GenBank/DDBJ whole genome shotgun (WGS) entry which is preliminary data.</text>
</comment>
<name>A0ABY0TKL4_9PROT</name>
<keyword evidence="2" id="KW-1185">Reference proteome</keyword>
<reference evidence="1 2" key="1">
    <citation type="submission" date="2016-10" db="EMBL/GenBank/DDBJ databases">
        <authorList>
            <person name="Varghese N."/>
            <person name="Submissions S."/>
        </authorList>
    </citation>
    <scope>NUCLEOTIDE SEQUENCE [LARGE SCALE GENOMIC DNA]</scope>
    <source>
        <strain evidence="1 2">Nl1</strain>
    </source>
</reference>
<dbReference type="EMBL" id="FNKY01000001">
    <property type="protein sequence ID" value="SDQ97898.1"/>
    <property type="molecule type" value="Genomic_DNA"/>
</dbReference>
<evidence type="ECO:0000313" key="2">
    <source>
        <dbReference type="Proteomes" id="UP000183471"/>
    </source>
</evidence>
<protein>
    <submittedName>
        <fullName evidence="1">Uncharacterized protein</fullName>
    </submittedName>
</protein>
<accession>A0ABY0TKL4</accession>
<sequence length="53" mass="5945">MLISMTQQQLFVIISPDDPSQEWELSLGSTDARYPGTEAIELNSKADVAIDYR</sequence>
<proteinExistence type="predicted"/>
<evidence type="ECO:0000313" key="1">
    <source>
        <dbReference type="EMBL" id="SDQ97898.1"/>
    </source>
</evidence>
<organism evidence="1 2">
    <name type="scientific">Nitrosospira multiformis</name>
    <dbReference type="NCBI Taxonomy" id="1231"/>
    <lineage>
        <taxon>Bacteria</taxon>
        <taxon>Pseudomonadati</taxon>
        <taxon>Pseudomonadota</taxon>
        <taxon>Betaproteobacteria</taxon>
        <taxon>Nitrosomonadales</taxon>
        <taxon>Nitrosomonadaceae</taxon>
        <taxon>Nitrosospira</taxon>
    </lineage>
</organism>
<dbReference type="Proteomes" id="UP000183471">
    <property type="component" value="Unassembled WGS sequence"/>
</dbReference>
<gene>
    <name evidence="1" type="ORF">SAMN05216402_3090</name>
</gene>